<dbReference type="GO" id="GO:0005829">
    <property type="term" value="C:cytosol"/>
    <property type="evidence" value="ECO:0007669"/>
    <property type="project" value="TreeGrafter"/>
</dbReference>
<evidence type="ECO:0000256" key="1">
    <source>
        <dbReference type="ARBA" id="ARBA00022722"/>
    </source>
</evidence>
<dbReference type="Gene3D" id="3.40.50.10190">
    <property type="entry name" value="BRCT domain"/>
    <property type="match status" value="1"/>
</dbReference>
<comment type="caution">
    <text evidence="5">The sequence shown here is derived from an EMBL/GenBank/DDBJ whole genome shotgun (WGS) entry which is preliminary data.</text>
</comment>
<dbReference type="InterPro" id="IPR013520">
    <property type="entry name" value="Ribonucl_H"/>
</dbReference>
<dbReference type="InterPro" id="IPR036420">
    <property type="entry name" value="BRCT_dom_sf"/>
</dbReference>
<keyword evidence="6" id="KW-1185">Reference proteome</keyword>
<dbReference type="InterPro" id="IPR012337">
    <property type="entry name" value="RNaseH-like_sf"/>
</dbReference>
<dbReference type="SUPFAM" id="SSF52113">
    <property type="entry name" value="BRCT domain"/>
    <property type="match status" value="1"/>
</dbReference>
<dbReference type="SUPFAM" id="SSF53098">
    <property type="entry name" value="Ribonuclease H-like"/>
    <property type="match status" value="1"/>
</dbReference>
<reference evidence="6" key="1">
    <citation type="submission" date="2013-08" db="EMBL/GenBank/DDBJ databases">
        <title>Intrasporangium oryzae NRRL B-24470.</title>
        <authorList>
            <person name="Liu H."/>
            <person name="Wang G."/>
        </authorList>
    </citation>
    <scope>NUCLEOTIDE SEQUENCE [LARGE SCALE GENOMIC DNA]</scope>
    <source>
        <strain evidence="6">Q5-1</strain>
    </source>
</reference>
<feature type="domain" description="Exonuclease" evidence="4">
    <location>
        <begin position="1"/>
        <end position="168"/>
    </location>
</feature>
<evidence type="ECO:0000313" key="5">
    <source>
        <dbReference type="EMBL" id="EWT04639.1"/>
    </source>
</evidence>
<dbReference type="GO" id="GO:0008408">
    <property type="term" value="F:3'-5' exonuclease activity"/>
    <property type="evidence" value="ECO:0007669"/>
    <property type="project" value="TreeGrafter"/>
</dbReference>
<proteinExistence type="predicted"/>
<dbReference type="Gene3D" id="3.30.420.10">
    <property type="entry name" value="Ribonuclease H-like superfamily/Ribonuclease H"/>
    <property type="match status" value="1"/>
</dbReference>
<dbReference type="SMART" id="SM00479">
    <property type="entry name" value="EXOIII"/>
    <property type="match status" value="1"/>
</dbReference>
<dbReference type="FunFam" id="3.30.420.10:FF:000045">
    <property type="entry name" value="3'-5' exonuclease DinG"/>
    <property type="match status" value="1"/>
</dbReference>
<dbReference type="InterPro" id="IPR036397">
    <property type="entry name" value="RNaseH_sf"/>
</dbReference>
<evidence type="ECO:0000313" key="6">
    <source>
        <dbReference type="Proteomes" id="UP000019494"/>
    </source>
</evidence>
<dbReference type="AlphaFoldDB" id="W9GL72"/>
<dbReference type="OrthoDB" id="190275at2"/>
<organism evidence="5 6">
    <name type="scientific">Intrasporangium chromatireducens Q5-1</name>
    <dbReference type="NCBI Taxonomy" id="584657"/>
    <lineage>
        <taxon>Bacteria</taxon>
        <taxon>Bacillati</taxon>
        <taxon>Actinomycetota</taxon>
        <taxon>Actinomycetes</taxon>
        <taxon>Micrococcales</taxon>
        <taxon>Intrasporangiaceae</taxon>
        <taxon>Intrasporangium</taxon>
    </lineage>
</organism>
<name>W9GL72_9MICO</name>
<dbReference type="GO" id="GO:0003676">
    <property type="term" value="F:nucleic acid binding"/>
    <property type="evidence" value="ECO:0007669"/>
    <property type="project" value="InterPro"/>
</dbReference>
<protein>
    <submittedName>
        <fullName evidence="5">DNA polymerase III</fullName>
    </submittedName>
</protein>
<evidence type="ECO:0000256" key="2">
    <source>
        <dbReference type="ARBA" id="ARBA00022801"/>
    </source>
</evidence>
<dbReference type="PANTHER" id="PTHR30231">
    <property type="entry name" value="DNA POLYMERASE III SUBUNIT EPSILON"/>
    <property type="match status" value="1"/>
</dbReference>
<dbReference type="CDD" id="cd06127">
    <property type="entry name" value="DEDDh"/>
    <property type="match status" value="1"/>
</dbReference>
<dbReference type="EMBL" id="AWQS01000209">
    <property type="protein sequence ID" value="EWT04639.1"/>
    <property type="molecule type" value="Genomic_DNA"/>
</dbReference>
<gene>
    <name evidence="5" type="ORF">N864_10645</name>
</gene>
<accession>W9GL72</accession>
<dbReference type="PANTHER" id="PTHR30231:SF4">
    <property type="entry name" value="PROTEIN NEN2"/>
    <property type="match status" value="1"/>
</dbReference>
<keyword evidence="1" id="KW-0540">Nuclease</keyword>
<sequence length="440" mass="47916">MYAVVDTETTGLSPNLRHRIAEIAVVLVDARGNVEDEWCTLINPDRDLGPQHIHGIRGADARRAPRFEDIAGHLVQLLQGRVLAAHNLRFDRMFLDAEFDRLGVPFPLANNMGLCTMTLSSSLLSGAGRSLRDCCSAANVPLTGWHSALADARATAGLLGRYIDLTDPDWPWAADVPSFTDVMWPHVPLTAFEICTRSDQGPAASAAGFEADAGLMERLVDFMPRVDSSDLADPYLAVLDEALSDRYLSADESASLRALAESLEIPKDSLFNLHREYLNALARLALADDHLSEEERADLYRVADILDLPEGAVAAALEAARQSATPLTPAQLDLEPGSLIVFTGAMAEEREVWMQRAAEHGWVSHPAVTKKVSLVVAADVDSLSGKAKKARGYGIPIMSVEDFRAALGYAQPDANAGLHENWGDGERLWAKALREERSDY</sequence>
<dbReference type="Proteomes" id="UP000019494">
    <property type="component" value="Unassembled WGS sequence"/>
</dbReference>
<dbReference type="InterPro" id="IPR029024">
    <property type="entry name" value="TerB-like"/>
</dbReference>
<evidence type="ECO:0000259" key="4">
    <source>
        <dbReference type="SMART" id="SM00479"/>
    </source>
</evidence>
<dbReference type="RefSeq" id="WP_162164545.1">
    <property type="nucleotide sequence ID" value="NZ_AWQS01000209.1"/>
</dbReference>
<evidence type="ECO:0000256" key="3">
    <source>
        <dbReference type="ARBA" id="ARBA00022839"/>
    </source>
</evidence>
<dbReference type="SUPFAM" id="SSF158682">
    <property type="entry name" value="TerB-like"/>
    <property type="match status" value="1"/>
</dbReference>
<keyword evidence="3" id="KW-0269">Exonuclease</keyword>
<dbReference type="Pfam" id="PF00929">
    <property type="entry name" value="RNase_T"/>
    <property type="match status" value="1"/>
</dbReference>
<keyword evidence="2" id="KW-0378">Hydrolase</keyword>